<evidence type="ECO:0000256" key="4">
    <source>
        <dbReference type="SAM" id="MobiDB-lite"/>
    </source>
</evidence>
<dbReference type="PANTHER" id="PTHR10938:SF0">
    <property type="entry name" value="TRANSLATION INITIATION FACTOR IF-3, MITOCHONDRIAL"/>
    <property type="match status" value="1"/>
</dbReference>
<dbReference type="InterPro" id="IPR036788">
    <property type="entry name" value="T_IF-3_C_sf"/>
</dbReference>
<dbReference type="GO" id="GO:0005739">
    <property type="term" value="C:mitochondrion"/>
    <property type="evidence" value="ECO:0007669"/>
    <property type="project" value="TreeGrafter"/>
</dbReference>
<dbReference type="GO" id="GO:0003743">
    <property type="term" value="F:translation initiation factor activity"/>
    <property type="evidence" value="ECO:0007669"/>
    <property type="project" value="UniProtKB-KW"/>
</dbReference>
<keyword evidence="6" id="KW-1185">Reference proteome</keyword>
<feature type="region of interest" description="Disordered" evidence="4">
    <location>
        <begin position="36"/>
        <end position="58"/>
    </location>
</feature>
<comment type="similarity">
    <text evidence="1">Belongs to the IF-3 family.</text>
</comment>
<dbReference type="GO" id="GO:0070124">
    <property type="term" value="P:mitochondrial translational initiation"/>
    <property type="evidence" value="ECO:0007669"/>
    <property type="project" value="TreeGrafter"/>
</dbReference>
<dbReference type="Proteomes" id="UP001271007">
    <property type="component" value="Unassembled WGS sequence"/>
</dbReference>
<evidence type="ECO:0000313" key="5">
    <source>
        <dbReference type="EMBL" id="KAK3045641.1"/>
    </source>
</evidence>
<feature type="region of interest" description="Disordered" evidence="4">
    <location>
        <begin position="130"/>
        <end position="149"/>
    </location>
</feature>
<gene>
    <name evidence="5" type="ORF">LTR09_012795</name>
</gene>
<dbReference type="PANTHER" id="PTHR10938">
    <property type="entry name" value="TRANSLATION INITIATION FACTOR IF-3"/>
    <property type="match status" value="1"/>
</dbReference>
<dbReference type="GO" id="GO:0032790">
    <property type="term" value="P:ribosome disassembly"/>
    <property type="evidence" value="ECO:0007669"/>
    <property type="project" value="TreeGrafter"/>
</dbReference>
<dbReference type="AlphaFoldDB" id="A0AAJ0G6S2"/>
<protein>
    <recommendedName>
        <fullName evidence="7">Translation initiation factor 3 N-terminal domain-containing protein</fullName>
    </recommendedName>
</protein>
<name>A0AAJ0G6S2_9PEZI</name>
<evidence type="ECO:0000256" key="3">
    <source>
        <dbReference type="ARBA" id="ARBA00022917"/>
    </source>
</evidence>
<comment type="caution">
    <text evidence="5">The sequence shown here is derived from an EMBL/GenBank/DDBJ whole genome shotgun (WGS) entry which is preliminary data.</text>
</comment>
<dbReference type="Gene3D" id="3.30.110.10">
    <property type="entry name" value="Translation initiation factor 3 (IF-3), C-terminal domain"/>
    <property type="match status" value="1"/>
</dbReference>
<sequence>MMHTNHLTTPAQALYRVFVQPAIGRGSRPAIQHALRRANGSHQHQPTHSKSFSTSSARLVKNRAPAVRKQLWDEQITSRLVYLLKPDTGNIFDPETGKPPEPVRRDVLLREMDRQTHRLVQVAPGLDLAARDASRGGGGSRDGLGEEQSMYRPNNLLGEDSENKGANWVDIPVCKVVSKKAEYEASSKRKEHAKEKRRITAVSSSVKTLELNWAIDSNDLGHRIERIQEFLGEGRKVEVVMAAKKKGRKASEEECEAALRRIKKAVGDVDGAKEVGVMEGKLGGFAVLRFQGRMPTATAKEA</sequence>
<dbReference type="GO" id="GO:0043022">
    <property type="term" value="F:ribosome binding"/>
    <property type="evidence" value="ECO:0007669"/>
    <property type="project" value="TreeGrafter"/>
</dbReference>
<proteinExistence type="inferred from homology"/>
<keyword evidence="2" id="KW-0396">Initiation factor</keyword>
<evidence type="ECO:0008006" key="7">
    <source>
        <dbReference type="Google" id="ProtNLM"/>
    </source>
</evidence>
<feature type="compositionally biased region" description="Polar residues" evidence="4">
    <location>
        <begin position="40"/>
        <end position="57"/>
    </location>
</feature>
<organism evidence="5 6">
    <name type="scientific">Extremus antarcticus</name>
    <dbReference type="NCBI Taxonomy" id="702011"/>
    <lineage>
        <taxon>Eukaryota</taxon>
        <taxon>Fungi</taxon>
        <taxon>Dikarya</taxon>
        <taxon>Ascomycota</taxon>
        <taxon>Pezizomycotina</taxon>
        <taxon>Dothideomycetes</taxon>
        <taxon>Dothideomycetidae</taxon>
        <taxon>Mycosphaerellales</taxon>
        <taxon>Extremaceae</taxon>
        <taxon>Extremus</taxon>
    </lineage>
</organism>
<reference evidence="5" key="1">
    <citation type="submission" date="2023-04" db="EMBL/GenBank/DDBJ databases">
        <title>Black Yeasts Isolated from many extreme environments.</title>
        <authorList>
            <person name="Coleine C."/>
            <person name="Stajich J.E."/>
            <person name="Selbmann L."/>
        </authorList>
    </citation>
    <scope>NUCLEOTIDE SEQUENCE</scope>
    <source>
        <strain evidence="5">CCFEE 5312</strain>
    </source>
</reference>
<dbReference type="EMBL" id="JAWDJX010000179">
    <property type="protein sequence ID" value="KAK3045641.1"/>
    <property type="molecule type" value="Genomic_DNA"/>
</dbReference>
<evidence type="ECO:0000256" key="1">
    <source>
        <dbReference type="ARBA" id="ARBA00005439"/>
    </source>
</evidence>
<keyword evidence="3" id="KW-0648">Protein biosynthesis</keyword>
<dbReference type="InterPro" id="IPR001288">
    <property type="entry name" value="Translation_initiation_fac_3"/>
</dbReference>
<evidence type="ECO:0000313" key="6">
    <source>
        <dbReference type="Proteomes" id="UP001271007"/>
    </source>
</evidence>
<accession>A0AAJ0G6S2</accession>
<evidence type="ECO:0000256" key="2">
    <source>
        <dbReference type="ARBA" id="ARBA00022540"/>
    </source>
</evidence>
<dbReference type="SUPFAM" id="SSF55200">
    <property type="entry name" value="Translation initiation factor IF3, C-terminal domain"/>
    <property type="match status" value="1"/>
</dbReference>